<feature type="region of interest" description="Disordered" evidence="5">
    <location>
        <begin position="1"/>
        <end position="30"/>
    </location>
</feature>
<feature type="transmembrane region" description="Helical" evidence="6">
    <location>
        <begin position="170"/>
        <end position="196"/>
    </location>
</feature>
<comment type="subcellular location">
    <subcellularLocation>
        <location evidence="1">Membrane</location>
        <topology evidence="1">Multi-pass membrane protein</topology>
    </subcellularLocation>
</comment>
<dbReference type="KEGG" id="kmn:HW532_12240"/>
<dbReference type="Proteomes" id="UP000593594">
    <property type="component" value="Chromosome"/>
</dbReference>
<organism evidence="8 9">
    <name type="scientific">Kaustia mangrovi</name>
    <dbReference type="NCBI Taxonomy" id="2593653"/>
    <lineage>
        <taxon>Bacteria</taxon>
        <taxon>Pseudomonadati</taxon>
        <taxon>Pseudomonadota</taxon>
        <taxon>Alphaproteobacteria</taxon>
        <taxon>Hyphomicrobiales</taxon>
        <taxon>Parvibaculaceae</taxon>
        <taxon>Kaustia</taxon>
    </lineage>
</organism>
<dbReference type="GO" id="GO:0016020">
    <property type="term" value="C:membrane"/>
    <property type="evidence" value="ECO:0007669"/>
    <property type="project" value="UniProtKB-SubCell"/>
</dbReference>
<keyword evidence="9" id="KW-1185">Reference proteome</keyword>
<evidence type="ECO:0000256" key="4">
    <source>
        <dbReference type="ARBA" id="ARBA00023136"/>
    </source>
</evidence>
<evidence type="ECO:0000256" key="1">
    <source>
        <dbReference type="ARBA" id="ARBA00004141"/>
    </source>
</evidence>
<gene>
    <name evidence="8" type="ORF">HW532_12240</name>
</gene>
<feature type="transmembrane region" description="Helical" evidence="6">
    <location>
        <begin position="205"/>
        <end position="223"/>
    </location>
</feature>
<keyword evidence="2 6" id="KW-0812">Transmembrane</keyword>
<dbReference type="Pfam" id="PF01061">
    <property type="entry name" value="ABC2_membrane"/>
    <property type="match status" value="1"/>
</dbReference>
<dbReference type="EMBL" id="CP058214">
    <property type="protein sequence ID" value="QPC43395.1"/>
    <property type="molecule type" value="Genomic_DNA"/>
</dbReference>
<evidence type="ECO:0000313" key="8">
    <source>
        <dbReference type="EMBL" id="QPC43395.1"/>
    </source>
</evidence>
<proteinExistence type="predicted"/>
<dbReference type="AlphaFoldDB" id="A0A7S8HC98"/>
<dbReference type="InterPro" id="IPR052902">
    <property type="entry name" value="ABC-2_transporter"/>
</dbReference>
<name>A0A7S8HC98_9HYPH</name>
<dbReference type="InterPro" id="IPR013525">
    <property type="entry name" value="ABC2_TM"/>
</dbReference>
<feature type="transmembrane region" description="Helical" evidence="6">
    <location>
        <begin position="60"/>
        <end position="80"/>
    </location>
</feature>
<feature type="transmembrane region" description="Helical" evidence="6">
    <location>
        <begin position="263"/>
        <end position="282"/>
    </location>
</feature>
<sequence length="296" mass="33093">MGAPTWRRSFSTWPADGGGRRRNDGDTPERPARFSPGRVGALVLRYTYLLRASWPRLFDLVYWPTVQLVMWGFLQVYLAGRSDALSLAAGTFLGAVLLWDVLFRGQIGFTISFLEEMWSRNLGHLIVSPLRPAELIAALMTMSVIRVLMGLFPVTLLAIAYFGFNVYEMGLWLVAFFLNLIVTSWAVGLVVCGILLRYGLGAENIAWSLMFLFLPLACVYYPVDVLPGWLQAIALCLAPTYVFEGMRALLLDGVVRPGMMLRAVGLNIVYFTLGATVFALFYRDARRRGQLLSIGE</sequence>
<dbReference type="PANTHER" id="PTHR43027">
    <property type="entry name" value="DOXORUBICIN RESISTANCE ABC TRANSPORTER PERMEASE PROTEIN DRRC-RELATED"/>
    <property type="match status" value="1"/>
</dbReference>
<feature type="compositionally biased region" description="Basic and acidic residues" evidence="5">
    <location>
        <begin position="18"/>
        <end position="30"/>
    </location>
</feature>
<feature type="transmembrane region" description="Helical" evidence="6">
    <location>
        <begin position="135"/>
        <end position="164"/>
    </location>
</feature>
<dbReference type="GO" id="GO:0140359">
    <property type="term" value="F:ABC-type transporter activity"/>
    <property type="evidence" value="ECO:0007669"/>
    <property type="project" value="InterPro"/>
</dbReference>
<keyword evidence="4 6" id="KW-0472">Membrane</keyword>
<evidence type="ECO:0000259" key="7">
    <source>
        <dbReference type="Pfam" id="PF01061"/>
    </source>
</evidence>
<evidence type="ECO:0000313" key="9">
    <source>
        <dbReference type="Proteomes" id="UP000593594"/>
    </source>
</evidence>
<keyword evidence="3 6" id="KW-1133">Transmembrane helix</keyword>
<accession>A0A7S8HC98</accession>
<feature type="transmembrane region" description="Helical" evidence="6">
    <location>
        <begin position="92"/>
        <end position="114"/>
    </location>
</feature>
<protein>
    <submittedName>
        <fullName evidence="8">ABC transporter permease</fullName>
    </submittedName>
</protein>
<dbReference type="PANTHER" id="PTHR43027:SF1">
    <property type="entry name" value="DOXORUBICIN RESISTANCE ABC TRANSPORTER PERMEASE PROTEIN DRRC-RELATED"/>
    <property type="match status" value="1"/>
</dbReference>
<evidence type="ECO:0000256" key="6">
    <source>
        <dbReference type="SAM" id="Phobius"/>
    </source>
</evidence>
<reference evidence="8 9" key="1">
    <citation type="submission" date="2020-06" db="EMBL/GenBank/DDBJ databases">
        <title>Genome sequence of 2 isolates from Red Sea Mangroves.</title>
        <authorList>
            <person name="Sefrji F."/>
            <person name="Michoud G."/>
            <person name="Merlino G."/>
            <person name="Daffonchio D."/>
        </authorList>
    </citation>
    <scope>NUCLEOTIDE SEQUENCE [LARGE SCALE GENOMIC DNA]</scope>
    <source>
        <strain evidence="8 9">R1DC25</strain>
    </source>
</reference>
<evidence type="ECO:0000256" key="2">
    <source>
        <dbReference type="ARBA" id="ARBA00022692"/>
    </source>
</evidence>
<evidence type="ECO:0000256" key="3">
    <source>
        <dbReference type="ARBA" id="ARBA00022989"/>
    </source>
</evidence>
<feature type="domain" description="ABC-2 type transporter transmembrane" evidence="7">
    <location>
        <begin position="60"/>
        <end position="250"/>
    </location>
</feature>
<evidence type="ECO:0000256" key="5">
    <source>
        <dbReference type="SAM" id="MobiDB-lite"/>
    </source>
</evidence>